<name>A0A0D1Y3U0_9PEZI</name>
<dbReference type="Proteomes" id="UP000053259">
    <property type="component" value="Unassembled WGS sequence"/>
</dbReference>
<protein>
    <submittedName>
        <fullName evidence="2">Uncharacterized protein</fullName>
    </submittedName>
</protein>
<evidence type="ECO:0000313" key="3">
    <source>
        <dbReference type="Proteomes" id="UP000053259"/>
    </source>
</evidence>
<dbReference type="OrthoDB" id="5403747at2759"/>
<dbReference type="HOGENOM" id="CLU_2063285_0_0_1"/>
<feature type="region of interest" description="Disordered" evidence="1">
    <location>
        <begin position="51"/>
        <end position="119"/>
    </location>
</feature>
<accession>A0A0D1Y3U0</accession>
<evidence type="ECO:0000313" key="2">
    <source>
        <dbReference type="EMBL" id="KIW09591.1"/>
    </source>
</evidence>
<reference evidence="2 3" key="1">
    <citation type="submission" date="2015-01" db="EMBL/GenBank/DDBJ databases">
        <title>The Genome Sequence of Ochroconis gallopava CBS43764.</title>
        <authorList>
            <consortium name="The Broad Institute Genomics Platform"/>
            <person name="Cuomo C."/>
            <person name="de Hoog S."/>
            <person name="Gorbushina A."/>
            <person name="Stielow B."/>
            <person name="Teixiera M."/>
            <person name="Abouelleil A."/>
            <person name="Chapman S.B."/>
            <person name="Priest M."/>
            <person name="Young S.K."/>
            <person name="Wortman J."/>
            <person name="Nusbaum C."/>
            <person name="Birren B."/>
        </authorList>
    </citation>
    <scope>NUCLEOTIDE SEQUENCE [LARGE SCALE GENOMIC DNA]</scope>
    <source>
        <strain evidence="2 3">CBS 43764</strain>
    </source>
</reference>
<dbReference type="EMBL" id="KN847529">
    <property type="protein sequence ID" value="KIW09591.1"/>
    <property type="molecule type" value="Genomic_DNA"/>
</dbReference>
<proteinExistence type="predicted"/>
<organism evidence="2 3">
    <name type="scientific">Verruconis gallopava</name>
    <dbReference type="NCBI Taxonomy" id="253628"/>
    <lineage>
        <taxon>Eukaryota</taxon>
        <taxon>Fungi</taxon>
        <taxon>Dikarya</taxon>
        <taxon>Ascomycota</taxon>
        <taxon>Pezizomycotina</taxon>
        <taxon>Dothideomycetes</taxon>
        <taxon>Pleosporomycetidae</taxon>
        <taxon>Venturiales</taxon>
        <taxon>Sympoventuriaceae</taxon>
        <taxon>Verruconis</taxon>
    </lineage>
</organism>
<feature type="compositionally biased region" description="Polar residues" evidence="1">
    <location>
        <begin position="63"/>
        <end position="73"/>
    </location>
</feature>
<dbReference type="GeneID" id="27308435"/>
<dbReference type="RefSeq" id="XP_016219460.1">
    <property type="nucleotide sequence ID" value="XM_016353203.1"/>
</dbReference>
<feature type="compositionally biased region" description="Basic and acidic residues" evidence="1">
    <location>
        <begin position="51"/>
        <end position="62"/>
    </location>
</feature>
<dbReference type="VEuPathDB" id="FungiDB:PV09_00462"/>
<dbReference type="InParanoid" id="A0A0D1Y3U0"/>
<keyword evidence="3" id="KW-1185">Reference proteome</keyword>
<feature type="compositionally biased region" description="Basic and acidic residues" evidence="1">
    <location>
        <begin position="101"/>
        <end position="119"/>
    </location>
</feature>
<feature type="compositionally biased region" description="Basic and acidic residues" evidence="1">
    <location>
        <begin position="79"/>
        <end position="93"/>
    </location>
</feature>
<evidence type="ECO:0000256" key="1">
    <source>
        <dbReference type="SAM" id="MobiDB-lite"/>
    </source>
</evidence>
<gene>
    <name evidence="2" type="ORF">PV09_00462</name>
</gene>
<dbReference type="AlphaFoldDB" id="A0A0D1Y3U0"/>
<sequence length="119" mass="12817">MNLPGLNQHDTLAMAAAFCAAKVSNADIDWEKAARLMGSKSVAGARERLRVAKKKAESHDDTNGVSTCRSVSNAPVGGVDKKSPGKLKKESPKKATKVKKIKVEESSKPQRVRDDDDEV</sequence>